<dbReference type="EMBL" id="PNBA02000009">
    <property type="protein sequence ID" value="KAG6412731.1"/>
    <property type="molecule type" value="Genomic_DNA"/>
</dbReference>
<dbReference type="InterPro" id="IPR027417">
    <property type="entry name" value="P-loop_NTPase"/>
</dbReference>
<protein>
    <recommendedName>
        <fullName evidence="7">Ras-related protein Rab-18</fullName>
    </recommendedName>
</protein>
<dbReference type="PROSITE" id="PS51421">
    <property type="entry name" value="RAS"/>
    <property type="match status" value="1"/>
</dbReference>
<dbReference type="InterPro" id="IPR001806">
    <property type="entry name" value="Small_GTPase"/>
</dbReference>
<evidence type="ECO:0000313" key="5">
    <source>
        <dbReference type="EMBL" id="KAG6412731.1"/>
    </source>
</evidence>
<keyword evidence="2" id="KW-0547">Nucleotide-binding</keyword>
<comment type="subcellular location">
    <subcellularLocation>
        <location evidence="4">Endomembrane system</location>
        <topology evidence="4">Lipid-anchor</topology>
    </subcellularLocation>
</comment>
<dbReference type="PROSITE" id="PS51419">
    <property type="entry name" value="RAB"/>
    <property type="match status" value="1"/>
</dbReference>
<dbReference type="GO" id="GO:0003924">
    <property type="term" value="F:GTPase activity"/>
    <property type="evidence" value="ECO:0007669"/>
    <property type="project" value="InterPro"/>
</dbReference>
<reference evidence="5" key="2">
    <citation type="submission" date="2020-08" db="EMBL/GenBank/DDBJ databases">
        <title>Plant Genome Project.</title>
        <authorList>
            <person name="Zhang R.-G."/>
        </authorList>
    </citation>
    <scope>NUCLEOTIDE SEQUENCE</scope>
    <source>
        <strain evidence="5">Huo1</strain>
        <tissue evidence="5">Leaf</tissue>
    </source>
</reference>
<dbReference type="GO" id="GO:0012505">
    <property type="term" value="C:endomembrane system"/>
    <property type="evidence" value="ECO:0007669"/>
    <property type="project" value="UniProtKB-SubCell"/>
</dbReference>
<gene>
    <name evidence="5" type="ORF">SASPL_125417</name>
</gene>
<keyword evidence="6" id="KW-1185">Reference proteome</keyword>
<sequence>MGSRKSSCGVNYDYSFKVLLIGDSGVGKSSLLLSFISNCQQFPHDLSPTIGVDFKIKMLTTAGKRLKLTIWDTGSVYDVTRRETFTSLSKTWVKELERCCTDPDCIKILVGNKVDRENERAVTTEEGMALAQEHECLFFECSAKTQANVKQCFKDLSLKILNVPSLLEKGSTPVNVKNQILKQKQVGDNGNCCS</sequence>
<organism evidence="5">
    <name type="scientific">Salvia splendens</name>
    <name type="common">Scarlet sage</name>
    <dbReference type="NCBI Taxonomy" id="180675"/>
    <lineage>
        <taxon>Eukaryota</taxon>
        <taxon>Viridiplantae</taxon>
        <taxon>Streptophyta</taxon>
        <taxon>Embryophyta</taxon>
        <taxon>Tracheophyta</taxon>
        <taxon>Spermatophyta</taxon>
        <taxon>Magnoliopsida</taxon>
        <taxon>eudicotyledons</taxon>
        <taxon>Gunneridae</taxon>
        <taxon>Pentapetalae</taxon>
        <taxon>asterids</taxon>
        <taxon>lamiids</taxon>
        <taxon>Lamiales</taxon>
        <taxon>Lamiaceae</taxon>
        <taxon>Nepetoideae</taxon>
        <taxon>Mentheae</taxon>
        <taxon>Salviinae</taxon>
        <taxon>Salvia</taxon>
        <taxon>Salvia subgen. Calosphace</taxon>
        <taxon>core Calosphace</taxon>
    </lineage>
</organism>
<dbReference type="Proteomes" id="UP000298416">
    <property type="component" value="Unassembled WGS sequence"/>
</dbReference>
<keyword evidence="3" id="KW-0342">GTP-binding</keyword>
<dbReference type="PANTHER" id="PTHR47977">
    <property type="entry name" value="RAS-RELATED PROTEIN RAB"/>
    <property type="match status" value="1"/>
</dbReference>
<dbReference type="SMART" id="SM00174">
    <property type="entry name" value="RHO"/>
    <property type="match status" value="1"/>
</dbReference>
<evidence type="ECO:0000256" key="3">
    <source>
        <dbReference type="ARBA" id="ARBA00023134"/>
    </source>
</evidence>
<dbReference type="SUPFAM" id="SSF52540">
    <property type="entry name" value="P-loop containing nucleoside triphosphate hydrolases"/>
    <property type="match status" value="1"/>
</dbReference>
<evidence type="ECO:0000256" key="1">
    <source>
        <dbReference type="ARBA" id="ARBA00006270"/>
    </source>
</evidence>
<dbReference type="AlphaFoldDB" id="A0A8X8XF87"/>
<dbReference type="InterPro" id="IPR050227">
    <property type="entry name" value="Rab"/>
</dbReference>
<dbReference type="PRINTS" id="PR00449">
    <property type="entry name" value="RASTRNSFRMNG"/>
</dbReference>
<evidence type="ECO:0000256" key="4">
    <source>
        <dbReference type="ARBA" id="ARBA00037868"/>
    </source>
</evidence>
<dbReference type="SMART" id="SM00173">
    <property type="entry name" value="RAS"/>
    <property type="match status" value="1"/>
</dbReference>
<dbReference type="GO" id="GO:0005525">
    <property type="term" value="F:GTP binding"/>
    <property type="evidence" value="ECO:0007669"/>
    <property type="project" value="UniProtKB-KW"/>
</dbReference>
<accession>A0A8X8XF87</accession>
<dbReference type="Pfam" id="PF00071">
    <property type="entry name" value="Ras"/>
    <property type="match status" value="2"/>
</dbReference>
<dbReference type="Gene3D" id="3.40.50.300">
    <property type="entry name" value="P-loop containing nucleotide triphosphate hydrolases"/>
    <property type="match status" value="2"/>
</dbReference>
<evidence type="ECO:0000256" key="2">
    <source>
        <dbReference type="ARBA" id="ARBA00022741"/>
    </source>
</evidence>
<dbReference type="SMART" id="SM00175">
    <property type="entry name" value="RAB"/>
    <property type="match status" value="1"/>
</dbReference>
<proteinExistence type="inferred from homology"/>
<evidence type="ECO:0000313" key="6">
    <source>
        <dbReference type="Proteomes" id="UP000298416"/>
    </source>
</evidence>
<comment type="similarity">
    <text evidence="1">Belongs to the small GTPase superfamily. Rab family.</text>
</comment>
<reference evidence="5" key="1">
    <citation type="submission" date="2018-01" db="EMBL/GenBank/DDBJ databases">
        <authorList>
            <person name="Mao J.F."/>
        </authorList>
    </citation>
    <scope>NUCLEOTIDE SEQUENCE</scope>
    <source>
        <strain evidence="5">Huo1</strain>
        <tissue evidence="5">Leaf</tissue>
    </source>
</reference>
<comment type="caution">
    <text evidence="5">The sequence shown here is derived from an EMBL/GenBank/DDBJ whole genome shotgun (WGS) entry which is preliminary data.</text>
</comment>
<evidence type="ECO:0008006" key="7">
    <source>
        <dbReference type="Google" id="ProtNLM"/>
    </source>
</evidence>
<name>A0A8X8XF87_SALSN</name>